<dbReference type="RefSeq" id="WP_169453910.1">
    <property type="nucleotide sequence ID" value="NZ_CP051774.1"/>
</dbReference>
<evidence type="ECO:0000313" key="1">
    <source>
        <dbReference type="EMBL" id="QJE95596.1"/>
    </source>
</evidence>
<proteinExistence type="predicted"/>
<gene>
    <name evidence="1" type="ORF">HHL09_07275</name>
</gene>
<evidence type="ECO:0000313" key="2">
    <source>
        <dbReference type="Proteomes" id="UP000501812"/>
    </source>
</evidence>
<organism evidence="1 2">
    <name type="scientific">Luteolibacter luteus</name>
    <dbReference type="NCBI Taxonomy" id="2728835"/>
    <lineage>
        <taxon>Bacteria</taxon>
        <taxon>Pseudomonadati</taxon>
        <taxon>Verrucomicrobiota</taxon>
        <taxon>Verrucomicrobiia</taxon>
        <taxon>Verrucomicrobiales</taxon>
        <taxon>Verrucomicrobiaceae</taxon>
        <taxon>Luteolibacter</taxon>
    </lineage>
</organism>
<reference evidence="1 2" key="1">
    <citation type="submission" date="2020-04" db="EMBL/GenBank/DDBJ databases">
        <title>Luteolibacter sp. G-1-1-1 isolated from soil.</title>
        <authorList>
            <person name="Dahal R.H."/>
        </authorList>
    </citation>
    <scope>NUCLEOTIDE SEQUENCE [LARGE SCALE GENOMIC DNA]</scope>
    <source>
        <strain evidence="1 2">G-1-1-1</strain>
    </source>
</reference>
<accession>A0A858RES9</accession>
<dbReference type="AlphaFoldDB" id="A0A858RES9"/>
<keyword evidence="2" id="KW-1185">Reference proteome</keyword>
<name>A0A858RES9_9BACT</name>
<dbReference type="Proteomes" id="UP000501812">
    <property type="component" value="Chromosome"/>
</dbReference>
<protein>
    <submittedName>
        <fullName evidence="1">Uncharacterized protein</fullName>
    </submittedName>
</protein>
<sequence length="177" mass="20101">MKRLVWATLIIIALAAAGLMLLPSLVGTAKIVAPDSLKPAPESIPRVEAGSYLPDGLTGIRMGMSLEHFRGTEHAKDASEKDFDFRITTTKRYQGKAFSEATFYFDNDGDHPLYEVIVEYPSEYDLPRHLAEKHGDPTHEGEWRYRDHDDYYIMIWTFINKVVIAANMKGTEHQSKK</sequence>
<dbReference type="KEGG" id="luo:HHL09_07275"/>
<dbReference type="EMBL" id="CP051774">
    <property type="protein sequence ID" value="QJE95596.1"/>
    <property type="molecule type" value="Genomic_DNA"/>
</dbReference>